<evidence type="ECO:0000256" key="1">
    <source>
        <dbReference type="SAM" id="MobiDB-lite"/>
    </source>
</evidence>
<protein>
    <submittedName>
        <fullName evidence="2">Uncharacterized protein</fullName>
    </submittedName>
</protein>
<feature type="region of interest" description="Disordered" evidence="1">
    <location>
        <begin position="89"/>
        <end position="111"/>
    </location>
</feature>
<organism evidence="2">
    <name type="scientific">Rhizopus microsporus var. microsporus</name>
    <dbReference type="NCBI Taxonomy" id="86635"/>
    <lineage>
        <taxon>Eukaryota</taxon>
        <taxon>Fungi</taxon>
        <taxon>Fungi incertae sedis</taxon>
        <taxon>Mucoromycota</taxon>
        <taxon>Mucoromycotina</taxon>
        <taxon>Mucoromycetes</taxon>
        <taxon>Mucorales</taxon>
        <taxon>Mucorineae</taxon>
        <taxon>Rhizopodaceae</taxon>
        <taxon>Rhizopus</taxon>
    </lineage>
</organism>
<dbReference type="AlphaFoldDB" id="A0A1X0QUM2"/>
<proteinExistence type="predicted"/>
<dbReference type="EMBL" id="KV922003">
    <property type="protein sequence ID" value="ORE03441.1"/>
    <property type="molecule type" value="Genomic_DNA"/>
</dbReference>
<feature type="compositionally biased region" description="Basic and acidic residues" evidence="1">
    <location>
        <begin position="93"/>
        <end position="104"/>
    </location>
</feature>
<name>A0A1X0QUM2_RHIZD</name>
<reference evidence="2" key="1">
    <citation type="journal article" date="2016" name="Proc. Natl. Acad. Sci. U.S.A.">
        <title>Lipid metabolic changes in an early divergent fungus govern the establishment of a mutualistic symbiosis with endobacteria.</title>
        <authorList>
            <person name="Lastovetsky O.A."/>
            <person name="Gaspar M.L."/>
            <person name="Mondo S.J."/>
            <person name="LaButti K.M."/>
            <person name="Sandor L."/>
            <person name="Grigoriev I.V."/>
            <person name="Henry S.A."/>
            <person name="Pawlowska T.E."/>
        </authorList>
    </citation>
    <scope>NUCLEOTIDE SEQUENCE [LARGE SCALE GENOMIC DNA]</scope>
    <source>
        <strain evidence="2">ATCC 52814</strain>
    </source>
</reference>
<dbReference type="Proteomes" id="UP000242414">
    <property type="component" value="Unassembled WGS sequence"/>
</dbReference>
<sequence>MGSKALKARQRCWPNLSEAFGIGKEFPEDSAKQLFSKISNEIIQLEDGDGYDDWDDLATKLNALNGLVVEEVEVGIVQITRILSFTSGATQDGGEKEEARKSSKEWSTSSSTDIFLNGDWNTTKRASDGLLSKEDIITERDHLQEKVCDGTEQPLQKPLKNKKEMLLDYMFDEKTEYGFESAVAYRPTGYRCSSSVRVATETAAAILREPPPKKQKIDAAGELQSCTLATEGSSIPKLSALQPHGDK</sequence>
<dbReference type="VEuPathDB" id="FungiDB:BCV72DRAFT_308196"/>
<gene>
    <name evidence="2" type="ORF">BCV72DRAFT_308196</name>
</gene>
<evidence type="ECO:0000313" key="2">
    <source>
        <dbReference type="EMBL" id="ORE03441.1"/>
    </source>
</evidence>
<accession>A0A1X0QUM2</accession>